<proteinExistence type="predicted"/>
<keyword evidence="2" id="KW-0378">Hydrolase</keyword>
<dbReference type="InterPro" id="IPR007404">
    <property type="entry name" value="YdjM-like"/>
</dbReference>
<dbReference type="EMBL" id="JAHLFT010000007">
    <property type="protein sequence ID" value="MBU3827626.1"/>
    <property type="molecule type" value="Genomic_DNA"/>
</dbReference>
<dbReference type="Proteomes" id="UP000823844">
    <property type="component" value="Unassembled WGS sequence"/>
</dbReference>
<feature type="transmembrane region" description="Helical" evidence="1">
    <location>
        <begin position="111"/>
        <end position="131"/>
    </location>
</feature>
<dbReference type="PANTHER" id="PTHR35531">
    <property type="entry name" value="INNER MEMBRANE PROTEIN YBCI-RELATED"/>
    <property type="match status" value="1"/>
</dbReference>
<evidence type="ECO:0000256" key="1">
    <source>
        <dbReference type="SAM" id="Phobius"/>
    </source>
</evidence>
<organism evidence="2 3">
    <name type="scientific">Candidatus Lactobacillus pullistercoris</name>
    <dbReference type="NCBI Taxonomy" id="2838636"/>
    <lineage>
        <taxon>Bacteria</taxon>
        <taxon>Bacillati</taxon>
        <taxon>Bacillota</taxon>
        <taxon>Bacilli</taxon>
        <taxon>Lactobacillales</taxon>
        <taxon>Lactobacillaceae</taxon>
        <taxon>Lactobacillus</taxon>
    </lineage>
</organism>
<sequence>MLTRSHRLVSVAIVEFGLIASNQFLIKTSPSSALVLLCATAIGATLPDIDDYNSSASRKSLINFSLFLRHRGITHSLIGWGIFSLLLYFLMSKIMPLNLEELSSFQHPNCWLSLWLGFSIGYFLHLVEDAFSHHGINWLAPFTNRKKYRRFFHYKVGGFFEKLLTLIAVLAIIFMTGYWLLNFINIK</sequence>
<keyword evidence="1" id="KW-0812">Transmembrane</keyword>
<reference evidence="2" key="1">
    <citation type="journal article" date="2021" name="PeerJ">
        <title>Extensive microbial diversity within the chicken gut microbiome revealed by metagenomics and culture.</title>
        <authorList>
            <person name="Gilroy R."/>
            <person name="Ravi A."/>
            <person name="Getino M."/>
            <person name="Pursley I."/>
            <person name="Horton D.L."/>
            <person name="Alikhan N.F."/>
            <person name="Baker D."/>
            <person name="Gharbi K."/>
            <person name="Hall N."/>
            <person name="Watson M."/>
            <person name="Adriaenssens E.M."/>
            <person name="Foster-Nyarko E."/>
            <person name="Jarju S."/>
            <person name="Secka A."/>
            <person name="Antonio M."/>
            <person name="Oren A."/>
            <person name="Chaudhuri R.R."/>
            <person name="La Ragione R."/>
            <person name="Hildebrand F."/>
            <person name="Pallen M.J."/>
        </authorList>
    </citation>
    <scope>NUCLEOTIDE SEQUENCE</scope>
    <source>
        <strain evidence="2">F6-686</strain>
    </source>
</reference>
<feature type="transmembrane region" description="Helical" evidence="1">
    <location>
        <begin position="152"/>
        <end position="181"/>
    </location>
</feature>
<reference evidence="2" key="2">
    <citation type="submission" date="2021-04" db="EMBL/GenBank/DDBJ databases">
        <authorList>
            <person name="Gilroy R."/>
        </authorList>
    </citation>
    <scope>NUCLEOTIDE SEQUENCE</scope>
    <source>
        <strain evidence="2">F6-686</strain>
    </source>
</reference>
<comment type="caution">
    <text evidence="2">The sequence shown here is derived from an EMBL/GenBank/DDBJ whole genome shotgun (WGS) entry which is preliminary data.</text>
</comment>
<evidence type="ECO:0000313" key="3">
    <source>
        <dbReference type="Proteomes" id="UP000823844"/>
    </source>
</evidence>
<keyword evidence="1" id="KW-1133">Transmembrane helix</keyword>
<evidence type="ECO:0000313" key="2">
    <source>
        <dbReference type="EMBL" id="MBU3827626.1"/>
    </source>
</evidence>
<gene>
    <name evidence="2" type="ORF">H9806_00330</name>
</gene>
<dbReference type="GO" id="GO:0016787">
    <property type="term" value="F:hydrolase activity"/>
    <property type="evidence" value="ECO:0007669"/>
    <property type="project" value="UniProtKB-KW"/>
</dbReference>
<dbReference type="Pfam" id="PF04307">
    <property type="entry name" value="YdjM"/>
    <property type="match status" value="1"/>
</dbReference>
<feature type="transmembrane region" description="Helical" evidence="1">
    <location>
        <begin position="73"/>
        <end position="91"/>
    </location>
</feature>
<feature type="transmembrane region" description="Helical" evidence="1">
    <location>
        <begin position="7"/>
        <end position="26"/>
    </location>
</feature>
<protein>
    <submittedName>
        <fullName evidence="2">Metal-dependent hydrolase</fullName>
    </submittedName>
</protein>
<name>A0A9E2KQA6_9LACO</name>
<dbReference type="AlphaFoldDB" id="A0A9E2KQA6"/>
<dbReference type="PANTHER" id="PTHR35531:SF1">
    <property type="entry name" value="INNER MEMBRANE PROTEIN YBCI-RELATED"/>
    <property type="match status" value="1"/>
</dbReference>
<accession>A0A9E2KQA6</accession>
<keyword evidence="1" id="KW-0472">Membrane</keyword>